<feature type="non-terminal residue" evidence="1">
    <location>
        <position position="1"/>
    </location>
</feature>
<comment type="caution">
    <text evidence="1">The sequence shown here is derived from an EMBL/GenBank/DDBJ whole genome shotgun (WGS) entry which is preliminary data.</text>
</comment>
<dbReference type="OrthoDB" id="5987064at2759"/>
<name>A0A7D9L5V9_PARCT</name>
<dbReference type="PANTHER" id="PTHR33332">
    <property type="entry name" value="REVERSE TRANSCRIPTASE DOMAIN-CONTAINING PROTEIN"/>
    <property type="match status" value="1"/>
</dbReference>
<evidence type="ECO:0000313" key="1">
    <source>
        <dbReference type="EMBL" id="CAB4026263.1"/>
    </source>
</evidence>
<protein>
    <submittedName>
        <fullName evidence="1">Uncharacterized protein</fullName>
    </submittedName>
</protein>
<dbReference type="Pfam" id="PF00078">
    <property type="entry name" value="RVT_1"/>
    <property type="match status" value="1"/>
</dbReference>
<feature type="non-terminal residue" evidence="1">
    <location>
        <position position="433"/>
    </location>
</feature>
<proteinExistence type="predicted"/>
<evidence type="ECO:0000313" key="2">
    <source>
        <dbReference type="Proteomes" id="UP001152795"/>
    </source>
</evidence>
<dbReference type="EMBL" id="CACRXK020014104">
    <property type="protein sequence ID" value="CAB4026263.1"/>
    <property type="molecule type" value="Genomic_DNA"/>
</dbReference>
<keyword evidence="2" id="KW-1185">Reference proteome</keyword>
<organism evidence="1 2">
    <name type="scientific">Paramuricea clavata</name>
    <name type="common">Red gorgonian</name>
    <name type="synonym">Violescent sea-whip</name>
    <dbReference type="NCBI Taxonomy" id="317549"/>
    <lineage>
        <taxon>Eukaryota</taxon>
        <taxon>Metazoa</taxon>
        <taxon>Cnidaria</taxon>
        <taxon>Anthozoa</taxon>
        <taxon>Octocorallia</taxon>
        <taxon>Malacalcyonacea</taxon>
        <taxon>Plexauridae</taxon>
        <taxon>Paramuricea</taxon>
    </lineage>
</organism>
<dbReference type="PROSITE" id="PS50878">
    <property type="entry name" value="RT_POL"/>
    <property type="match status" value="1"/>
</dbReference>
<reference evidence="1" key="1">
    <citation type="submission" date="2020-04" db="EMBL/GenBank/DDBJ databases">
        <authorList>
            <person name="Alioto T."/>
            <person name="Alioto T."/>
            <person name="Gomez Garrido J."/>
        </authorList>
    </citation>
    <scope>NUCLEOTIDE SEQUENCE</scope>
    <source>
        <strain evidence="1">A484AB</strain>
    </source>
</reference>
<dbReference type="AlphaFoldDB" id="A0A7D9L5V9"/>
<gene>
    <name evidence="1" type="ORF">PACLA_8A057484</name>
</gene>
<sequence>NHREIQSLTSGEIIWLYLYPMKCAGEKKIQDKVSKLDYRVTQMTEYHAMRDRDYHHRKAIKSNSEFHWNMYKKLKCLVTKQVKKSKADYYLELINRNKSNSGGLWKILNEITSRKSTSPVTCIEADGVTYTDSQSIAEVLNDYFSSIGSKLAARITPGLNYIWKNPSLTEAFVRTELNRLKTNKAIGLDKISARLLKDSASLIAPVLTKLFNRSLESSKFPSIWKFDRSLFYPRPNLSTEAFDTRIQYVSVGVPQGSVLGPLLFILYVNDLPSCIKKCKVTMYADDTVLYFSSSTLSELEENLNADLEILRRYLNDNLLTLNAEKSKFVIFGSTRKLNSFREFSLEINAHNLERRDTFKYLGIKLNQNMSWSDQIDALSKKVSQRLGVLRRVKYLLPLHGRLAIYNSLFLPLFDYADIVWGDKNNKVLMHNLQ</sequence>
<dbReference type="InterPro" id="IPR000477">
    <property type="entry name" value="RT_dom"/>
</dbReference>
<dbReference type="SUPFAM" id="SSF56672">
    <property type="entry name" value="DNA/RNA polymerases"/>
    <property type="match status" value="1"/>
</dbReference>
<accession>A0A7D9L5V9</accession>
<dbReference type="InterPro" id="IPR043502">
    <property type="entry name" value="DNA/RNA_pol_sf"/>
</dbReference>
<dbReference type="Proteomes" id="UP001152795">
    <property type="component" value="Unassembled WGS sequence"/>
</dbReference>